<accession>A0A060TBL1</accession>
<evidence type="ECO:0000256" key="2">
    <source>
        <dbReference type="SAM" id="MobiDB-lite"/>
    </source>
</evidence>
<evidence type="ECO:0000259" key="3">
    <source>
        <dbReference type="Pfam" id="PF10297"/>
    </source>
</evidence>
<feature type="compositionally biased region" description="Polar residues" evidence="2">
    <location>
        <begin position="256"/>
        <end position="270"/>
    </location>
</feature>
<dbReference type="PhylomeDB" id="A0A060TBL1"/>
<evidence type="ECO:0000313" key="4">
    <source>
        <dbReference type="EMBL" id="CDP38164.1"/>
    </source>
</evidence>
<dbReference type="AlphaFoldDB" id="A0A060TBL1"/>
<reference evidence="4" key="2">
    <citation type="submission" date="2014-06" db="EMBL/GenBank/DDBJ databases">
        <title>The complete genome of Blastobotrys (Arxula) adeninivorans LS3 - a yeast of biotechnological interest.</title>
        <authorList>
            <person name="Kunze G."/>
            <person name="Gaillardin C."/>
            <person name="Czernicka M."/>
            <person name="Durrens P."/>
            <person name="Martin T."/>
            <person name="Boer E."/>
            <person name="Gabaldon T."/>
            <person name="Cruz J."/>
            <person name="Talla E."/>
            <person name="Marck C."/>
            <person name="Goffeau A."/>
            <person name="Barbe V."/>
            <person name="Baret P."/>
            <person name="Baronian K."/>
            <person name="Beier S."/>
            <person name="Bleykasten C."/>
            <person name="Bode R."/>
            <person name="Casaregola S."/>
            <person name="Despons L."/>
            <person name="Fairhead C."/>
            <person name="Giersberg M."/>
            <person name="Gierski P."/>
            <person name="Hahnel U."/>
            <person name="Hartmann A."/>
            <person name="Jankowska D."/>
            <person name="Jubin C."/>
            <person name="Jung P."/>
            <person name="Lafontaine I."/>
            <person name="Leh-Louis V."/>
            <person name="Lemaire M."/>
            <person name="Marcet-Houben M."/>
            <person name="Mascher M."/>
            <person name="Morel G."/>
            <person name="Richard G.-F."/>
            <person name="Riechen J."/>
            <person name="Sacerdot C."/>
            <person name="Sarkar A."/>
            <person name="Savel G."/>
            <person name="Schacherer J."/>
            <person name="Sherman D."/>
            <person name="Straub M.-L."/>
            <person name="Stein N."/>
            <person name="Thierry A."/>
            <person name="Trautwein-Schult A."/>
            <person name="Westhof E."/>
            <person name="Worch S."/>
            <person name="Dujon B."/>
            <person name="Souciet J.-L."/>
            <person name="Wincker P."/>
            <person name="Scholz U."/>
            <person name="Neuveglise N."/>
        </authorList>
    </citation>
    <scope>NUCLEOTIDE SEQUENCE</scope>
    <source>
        <strain evidence="4">LS3</strain>
    </source>
</reference>
<dbReference type="Pfam" id="PF10297">
    <property type="entry name" value="Hap4_Hap_bind"/>
    <property type="match status" value="1"/>
</dbReference>
<proteinExistence type="predicted"/>
<feature type="domain" description="Hap4 transcription factor heteromerisation" evidence="3">
    <location>
        <begin position="23"/>
        <end position="39"/>
    </location>
</feature>
<sequence>MSLPIAPAPREQNGKTASFRIVTSKQWTLPPRTKPGRKPNKPPADGEAKVDRPRPAPSQEDLRSQLDKSHAQIEKLQLTVQRLEQELSSKADLGRSLEKNKLDDAVVSVDEKTSASDCGLCDSGGSCVCDELGIKPHYHEAVDVSKQFDRFTPMKAVPLKRRNDGEPQNPSWPKFKRLDAVDMNGASRTNKTAANGATASTINGAINGAINGGLNGDDKGEFLEESKRHVGGACGFCSDDMPCLCADDDTKHHSEPSGQPSSRPNTNPSSEPVERMAGSCSKCRQDPMSTLFCTSLASSAGKLNPNNQYEVTISCTDAYETLSRHRKFADTDLGFIVRSLAAENRRVGIQSLSQLLRKMDQSTTPTN</sequence>
<keyword evidence="1" id="KW-0539">Nucleus</keyword>
<feature type="region of interest" description="Disordered" evidence="2">
    <location>
        <begin position="1"/>
        <end position="69"/>
    </location>
</feature>
<name>A0A060TBL1_BLAAD</name>
<feature type="region of interest" description="Disordered" evidence="2">
    <location>
        <begin position="250"/>
        <end position="279"/>
    </location>
</feature>
<dbReference type="GO" id="GO:0005634">
    <property type="term" value="C:nucleus"/>
    <property type="evidence" value="ECO:0007669"/>
    <property type="project" value="InterPro"/>
</dbReference>
<dbReference type="InterPro" id="IPR018287">
    <property type="entry name" value="Hap4_TF_heteromerisation"/>
</dbReference>
<dbReference type="GO" id="GO:0006355">
    <property type="term" value="P:regulation of DNA-templated transcription"/>
    <property type="evidence" value="ECO:0007669"/>
    <property type="project" value="InterPro"/>
</dbReference>
<dbReference type="EMBL" id="HG937694">
    <property type="protein sequence ID" value="CDP38164.1"/>
    <property type="molecule type" value="Genomic_DNA"/>
</dbReference>
<reference evidence="4" key="1">
    <citation type="submission" date="2014-02" db="EMBL/GenBank/DDBJ databases">
        <authorList>
            <person name="Genoscope - CEA"/>
        </authorList>
    </citation>
    <scope>NUCLEOTIDE SEQUENCE</scope>
    <source>
        <strain evidence="4">LS3</strain>
    </source>
</reference>
<organism evidence="4">
    <name type="scientific">Blastobotrys adeninivorans</name>
    <name type="common">Yeast</name>
    <name type="synonym">Arxula adeninivorans</name>
    <dbReference type="NCBI Taxonomy" id="409370"/>
    <lineage>
        <taxon>Eukaryota</taxon>
        <taxon>Fungi</taxon>
        <taxon>Dikarya</taxon>
        <taxon>Ascomycota</taxon>
        <taxon>Saccharomycotina</taxon>
        <taxon>Dipodascomycetes</taxon>
        <taxon>Dipodascales</taxon>
        <taxon>Trichomonascaceae</taxon>
        <taxon>Blastobotrys</taxon>
    </lineage>
</organism>
<protein>
    <submittedName>
        <fullName evidence="4">ARAD1D28490p</fullName>
    </submittedName>
</protein>
<gene>
    <name evidence="4" type="ORF">GNLVRS02_ARAD1D28490g</name>
</gene>
<feature type="compositionally biased region" description="Basic and acidic residues" evidence="2">
    <location>
        <begin position="44"/>
        <end position="69"/>
    </location>
</feature>
<evidence type="ECO:0000256" key="1">
    <source>
        <dbReference type="ARBA" id="ARBA00023242"/>
    </source>
</evidence>